<evidence type="ECO:0000256" key="8">
    <source>
        <dbReference type="SAM" id="Phobius"/>
    </source>
</evidence>
<keyword evidence="5 8" id="KW-0812">Transmembrane</keyword>
<feature type="transmembrane region" description="Helical" evidence="8">
    <location>
        <begin position="422"/>
        <end position="444"/>
    </location>
</feature>
<feature type="transmembrane region" description="Helical" evidence="8">
    <location>
        <begin position="193"/>
        <end position="212"/>
    </location>
</feature>
<dbReference type="SUPFAM" id="SSF103473">
    <property type="entry name" value="MFS general substrate transporter"/>
    <property type="match status" value="1"/>
</dbReference>
<dbReference type="InterPro" id="IPR036259">
    <property type="entry name" value="MFS_trans_sf"/>
</dbReference>
<feature type="transmembrane region" description="Helical" evidence="8">
    <location>
        <begin position="378"/>
        <end position="402"/>
    </location>
</feature>
<comment type="subcellular location">
    <subcellularLocation>
        <location evidence="1">Cell membrane</location>
        <topology evidence="1">Multi-pass membrane protein</topology>
    </subcellularLocation>
</comment>
<evidence type="ECO:0000256" key="3">
    <source>
        <dbReference type="ARBA" id="ARBA00022448"/>
    </source>
</evidence>
<keyword evidence="3" id="KW-0813">Transport</keyword>
<dbReference type="Gene3D" id="1.20.1250.20">
    <property type="entry name" value="MFS general substrate transporter like domains"/>
    <property type="match status" value="2"/>
</dbReference>
<feature type="transmembrane region" description="Helical" evidence="8">
    <location>
        <begin position="337"/>
        <end position="357"/>
    </location>
</feature>
<evidence type="ECO:0000256" key="4">
    <source>
        <dbReference type="ARBA" id="ARBA00022475"/>
    </source>
</evidence>
<evidence type="ECO:0000313" key="10">
    <source>
        <dbReference type="Proteomes" id="UP001324993"/>
    </source>
</evidence>
<organism evidence="9 10">
    <name type="scientific">Coraliomargarita algicola</name>
    <dbReference type="NCBI Taxonomy" id="3092156"/>
    <lineage>
        <taxon>Bacteria</taxon>
        <taxon>Pseudomonadati</taxon>
        <taxon>Verrucomicrobiota</taxon>
        <taxon>Opitutia</taxon>
        <taxon>Puniceicoccales</taxon>
        <taxon>Coraliomargaritaceae</taxon>
        <taxon>Coraliomargarita</taxon>
    </lineage>
</organism>
<evidence type="ECO:0000256" key="6">
    <source>
        <dbReference type="ARBA" id="ARBA00022989"/>
    </source>
</evidence>
<feature type="transmembrane region" description="Helical" evidence="8">
    <location>
        <begin position="312"/>
        <end position="331"/>
    </location>
</feature>
<dbReference type="Proteomes" id="UP001324993">
    <property type="component" value="Chromosome"/>
</dbReference>
<evidence type="ECO:0000256" key="7">
    <source>
        <dbReference type="ARBA" id="ARBA00023136"/>
    </source>
</evidence>
<dbReference type="PANTHER" id="PTHR11328">
    <property type="entry name" value="MAJOR FACILITATOR SUPERFAMILY DOMAIN-CONTAINING PROTEIN"/>
    <property type="match status" value="1"/>
</dbReference>
<gene>
    <name evidence="9" type="ORF">SH580_04765</name>
</gene>
<dbReference type="Pfam" id="PF13347">
    <property type="entry name" value="MFS_2"/>
    <property type="match status" value="1"/>
</dbReference>
<sequence>MSKNQNLTKDVDKVSLAAKAAFGGGIVCVAMGANGLQIIGKPVLNIIYGMDPAVIGLILAVMRIWDGLLDPIMGRVSDNSRLNYGRRKPYIIIGSVLTGLVFPLIWWMDPNWSDFQKSGYFFGACLLFYACFTVVSVPYNTLSVELTPDYSERSRVRAACSVANVFIFIVYGWTFSLTQMGWFESPEASMRVLAVVIALFMIIFGVFSGVVPQERYRKLAVKQEKVSIFKSFKEFLCDRNFLLMKGIGLGIVFGNNIVGFLAQYVEIFYVFEGNLVKGAMFSALNMTLLKLMELLTIFLLVRYFMNYDKRKVIMVLLGITIVGVLAKWFLYNPNYPYLIFVSGFYMGPITAGFWMLYSSLQSDYPDYDEYKNGLRREGTYSALGGWLVKVTVAIAMVCSGVILNITGFDQELRGDQPENTFLLMRILMILLPFLFYSLSFYCLVKFALTKEKMQEIRDTLEERRNAV</sequence>
<evidence type="ECO:0000313" key="9">
    <source>
        <dbReference type="EMBL" id="WPJ97018.1"/>
    </source>
</evidence>
<proteinExistence type="inferred from homology"/>
<dbReference type="RefSeq" id="WP_319833870.1">
    <property type="nucleotide sequence ID" value="NZ_CP138858.1"/>
</dbReference>
<feature type="transmembrane region" description="Helical" evidence="8">
    <location>
        <begin position="249"/>
        <end position="271"/>
    </location>
</feature>
<keyword evidence="6 8" id="KW-1133">Transmembrane helix</keyword>
<evidence type="ECO:0000256" key="2">
    <source>
        <dbReference type="ARBA" id="ARBA00009617"/>
    </source>
</evidence>
<feature type="transmembrane region" description="Helical" evidence="8">
    <location>
        <begin position="120"/>
        <end position="142"/>
    </location>
</feature>
<keyword evidence="4" id="KW-1003">Cell membrane</keyword>
<dbReference type="PROSITE" id="PS00872">
    <property type="entry name" value="NA_GALACTOSIDE_SYMP"/>
    <property type="match status" value="1"/>
</dbReference>
<feature type="transmembrane region" description="Helical" evidence="8">
    <location>
        <begin position="154"/>
        <end position="173"/>
    </location>
</feature>
<feature type="transmembrane region" description="Helical" evidence="8">
    <location>
        <begin position="90"/>
        <end position="108"/>
    </location>
</feature>
<dbReference type="InterPro" id="IPR018043">
    <property type="entry name" value="Na/Gal_symport_CS"/>
</dbReference>
<dbReference type="PANTHER" id="PTHR11328:SF24">
    <property type="entry name" value="MAJOR FACILITATOR SUPERFAMILY (MFS) PROFILE DOMAIN-CONTAINING PROTEIN"/>
    <property type="match status" value="1"/>
</dbReference>
<reference evidence="9 10" key="1">
    <citation type="submission" date="2023-11" db="EMBL/GenBank/DDBJ databases">
        <title>Coraliomargarita sp. nov., isolated from marine algae.</title>
        <authorList>
            <person name="Lee J.K."/>
            <person name="Baek J.H."/>
            <person name="Kim J.M."/>
            <person name="Choi D.G."/>
            <person name="Jeon C.O."/>
        </authorList>
    </citation>
    <scope>NUCLEOTIDE SEQUENCE [LARGE SCALE GENOMIC DNA]</scope>
    <source>
        <strain evidence="9 10">J2-16</strain>
    </source>
</reference>
<keyword evidence="7 8" id="KW-0472">Membrane</keyword>
<keyword evidence="10" id="KW-1185">Reference proteome</keyword>
<dbReference type="InterPro" id="IPR039672">
    <property type="entry name" value="MFS_2"/>
</dbReference>
<name>A0ABZ0RPF1_9BACT</name>
<feature type="transmembrane region" description="Helical" evidence="8">
    <location>
        <begin position="20"/>
        <end position="40"/>
    </location>
</feature>
<dbReference type="EMBL" id="CP138858">
    <property type="protein sequence ID" value="WPJ97018.1"/>
    <property type="molecule type" value="Genomic_DNA"/>
</dbReference>
<protein>
    <submittedName>
        <fullName evidence="9">MFS transporter</fullName>
    </submittedName>
</protein>
<evidence type="ECO:0000256" key="1">
    <source>
        <dbReference type="ARBA" id="ARBA00004651"/>
    </source>
</evidence>
<accession>A0ABZ0RPF1</accession>
<comment type="similarity">
    <text evidence="2">Belongs to the sodium:galactoside symporter (TC 2.A.2) family.</text>
</comment>
<evidence type="ECO:0000256" key="5">
    <source>
        <dbReference type="ARBA" id="ARBA00022692"/>
    </source>
</evidence>
<feature type="transmembrane region" description="Helical" evidence="8">
    <location>
        <begin position="283"/>
        <end position="305"/>
    </location>
</feature>
<feature type="transmembrane region" description="Helical" evidence="8">
    <location>
        <begin position="46"/>
        <end position="69"/>
    </location>
</feature>